<dbReference type="STRING" id="1111728.GCA_000427805_00260"/>
<comment type="similarity">
    <text evidence="1">Belongs to the ROK (NagC/XylR) family.</text>
</comment>
<reference evidence="6" key="2">
    <citation type="submission" date="2017-09" db="EMBL/GenBank/DDBJ databases">
        <title>FDA dAtabase for Regulatory Grade micrObial Sequences (FDA-ARGOS): Supporting development and validation of Infectious Disease Dx tests.</title>
        <authorList>
            <person name="Minogue T."/>
            <person name="Wolcott M."/>
            <person name="Wasieloski L."/>
            <person name="Aguilar W."/>
            <person name="Moore D."/>
            <person name="Tallon L.J."/>
            <person name="Sadzewicz L."/>
            <person name="Ott S."/>
            <person name="Zhao X."/>
            <person name="Nagaraj S."/>
            <person name="Vavikolanu K."/>
            <person name="Aluvathingal J."/>
            <person name="Nadendla S."/>
            <person name="Sichtig H."/>
        </authorList>
    </citation>
    <scope>NUCLEOTIDE SEQUENCE</scope>
    <source>
        <strain evidence="6">FDAARGOS_387</strain>
    </source>
</reference>
<keyword evidence="4" id="KW-0804">Transcription</keyword>
<evidence type="ECO:0000256" key="2">
    <source>
        <dbReference type="ARBA" id="ARBA00023015"/>
    </source>
</evidence>
<dbReference type="EMBL" id="PDDX01000001">
    <property type="protein sequence ID" value="PHI30694.1"/>
    <property type="molecule type" value="Genomic_DNA"/>
</dbReference>
<dbReference type="EMBL" id="CAADJA010000002">
    <property type="protein sequence ID" value="VFS50267.1"/>
    <property type="molecule type" value="Genomic_DNA"/>
</dbReference>
<dbReference type="OrthoDB" id="3189808at2"/>
<name>A0A2C6DPH3_9GAMM</name>
<evidence type="ECO:0000256" key="3">
    <source>
        <dbReference type="ARBA" id="ARBA00023125"/>
    </source>
</evidence>
<dbReference type="Pfam" id="PF00480">
    <property type="entry name" value="ROK"/>
    <property type="match status" value="1"/>
</dbReference>
<keyword evidence="8" id="KW-1185">Reference proteome</keyword>
<dbReference type="SUPFAM" id="SSF46785">
    <property type="entry name" value="Winged helix' DNA-binding domain"/>
    <property type="match status" value="1"/>
</dbReference>
<dbReference type="InterPro" id="IPR000600">
    <property type="entry name" value="ROK"/>
</dbReference>
<keyword evidence="2" id="KW-0805">Transcription regulation</keyword>
<dbReference type="PANTHER" id="PTHR18964">
    <property type="entry name" value="ROK (REPRESSOR, ORF, KINASE) FAMILY"/>
    <property type="match status" value="1"/>
</dbReference>
<keyword evidence="5" id="KW-0119">Carbohydrate metabolism</keyword>
<evidence type="ECO:0000313" key="7">
    <source>
        <dbReference type="EMBL" id="VFS50267.1"/>
    </source>
</evidence>
<protein>
    <submittedName>
        <fullName evidence="7">Making large colonies protein</fullName>
    </submittedName>
    <submittedName>
        <fullName evidence="6">Transcriptional regulator</fullName>
    </submittedName>
</protein>
<dbReference type="Proteomes" id="UP000373449">
    <property type="component" value="Unassembled WGS sequence"/>
</dbReference>
<evidence type="ECO:0000313" key="8">
    <source>
        <dbReference type="Proteomes" id="UP000224974"/>
    </source>
</evidence>
<dbReference type="Gene3D" id="3.30.420.40">
    <property type="match status" value="2"/>
</dbReference>
<gene>
    <name evidence="7" type="primary">mlc_3</name>
    <name evidence="6" type="ORF">CRN84_15785</name>
    <name evidence="7" type="ORF">NCTC12282_04418</name>
</gene>
<accession>A0A2C6DPH3</accession>
<reference evidence="7 9" key="3">
    <citation type="submission" date="2019-03" db="EMBL/GenBank/DDBJ databases">
        <authorList>
            <consortium name="Pathogen Informatics"/>
        </authorList>
    </citation>
    <scope>NUCLEOTIDE SEQUENCE [LARGE SCALE GENOMIC DNA]</scope>
    <source>
        <strain evidence="7 9">NCTC12282</strain>
    </source>
</reference>
<dbReference type="AlphaFoldDB" id="A0A2C6DPH3"/>
<reference evidence="8" key="1">
    <citation type="submission" date="2017-09" db="EMBL/GenBank/DDBJ databases">
        <title>FDA dAtabase for Regulatory Grade micrObial Sequences (FDA-ARGOS): Supporting development and validation of Infectious Disease Dx tests.</title>
        <authorList>
            <person name="Minogue T."/>
            <person name="Wolcott M."/>
            <person name="Wasieloski L."/>
            <person name="Aguilar W."/>
            <person name="Moore D."/>
            <person name="Tallon L."/>
            <person name="Sadzewicz L."/>
            <person name="Ott S."/>
            <person name="Zhao X."/>
            <person name="Nagaraj S."/>
            <person name="Vavikolanu K."/>
            <person name="Aluvathingal J."/>
            <person name="Nadendla S."/>
            <person name="Sichtig H."/>
        </authorList>
    </citation>
    <scope>NUCLEOTIDE SEQUENCE [LARGE SCALE GENOMIC DNA]</scope>
    <source>
        <strain evidence="8">FDAARGOS_387</strain>
    </source>
</reference>
<dbReference type="FunFam" id="1.10.10.10:FF:000045">
    <property type="entry name" value="ROK family transcriptional regulator"/>
    <property type="match status" value="1"/>
</dbReference>
<dbReference type="InterPro" id="IPR043129">
    <property type="entry name" value="ATPase_NBD"/>
</dbReference>
<evidence type="ECO:0000256" key="4">
    <source>
        <dbReference type="ARBA" id="ARBA00023163"/>
    </source>
</evidence>
<dbReference type="Gene3D" id="1.10.10.10">
    <property type="entry name" value="Winged helix-like DNA-binding domain superfamily/Winged helix DNA-binding domain"/>
    <property type="match status" value="1"/>
</dbReference>
<evidence type="ECO:0000256" key="1">
    <source>
        <dbReference type="ARBA" id="ARBA00006479"/>
    </source>
</evidence>
<keyword evidence="3" id="KW-0238">DNA-binding</keyword>
<evidence type="ECO:0000256" key="5">
    <source>
        <dbReference type="ARBA" id="ARBA00023277"/>
    </source>
</evidence>
<dbReference type="SUPFAM" id="SSF53067">
    <property type="entry name" value="Actin-like ATPase domain"/>
    <property type="match status" value="1"/>
</dbReference>
<sequence length="405" mass="44725">MNREGQPGHIDHIKQTNTGAVYRLIDLYGPISRIELSKVSNLAPASITKIVRELYDAHLVKETEFNDVASRGRPAVGVELDTHAWHYLTARIHNGYLTLALRDLSNLIIVEEQIDLPIDHSSPWLDRIIYQIESFFTRHQNRLERLTAIAITLPGIIDATKGIVHKMPFYNEENVPLGPRLRQRTGLPVFVQQDVCAWTMSEALYGASQGCQNVIQIVIDDVVGASVISAGRVLHIDSSSRIEIGHTQVDPQGKPCYCGNHGCLETIASTGSILERVSQQLSLYPESLMNYRPVTIENLCDAANKGDVLARKIIDHVGTNVGKIVAVMVNIFNPEKILIGSPLNAAASILYPTIEKCIHQQSLPQYSSHIHIVPTKFMNKGTIPGAALVKMALYNGSLLVKLLQG</sequence>
<dbReference type="GO" id="GO:0003677">
    <property type="term" value="F:DNA binding"/>
    <property type="evidence" value="ECO:0007669"/>
    <property type="project" value="UniProtKB-KW"/>
</dbReference>
<dbReference type="InterPro" id="IPR036390">
    <property type="entry name" value="WH_DNA-bd_sf"/>
</dbReference>
<proteinExistence type="inferred from homology"/>
<dbReference type="Proteomes" id="UP000224974">
    <property type="component" value="Unassembled WGS sequence"/>
</dbReference>
<evidence type="ECO:0000313" key="6">
    <source>
        <dbReference type="EMBL" id="PHI30694.1"/>
    </source>
</evidence>
<organism evidence="6 8">
    <name type="scientific">Budvicia aquatica</name>
    <dbReference type="NCBI Taxonomy" id="82979"/>
    <lineage>
        <taxon>Bacteria</taxon>
        <taxon>Pseudomonadati</taxon>
        <taxon>Pseudomonadota</taxon>
        <taxon>Gammaproteobacteria</taxon>
        <taxon>Enterobacterales</taxon>
        <taxon>Budviciaceae</taxon>
        <taxon>Budvicia</taxon>
    </lineage>
</organism>
<dbReference type="RefSeq" id="WP_029092893.1">
    <property type="nucleotide sequence ID" value="NZ_BRLG01000001.1"/>
</dbReference>
<dbReference type="InterPro" id="IPR036388">
    <property type="entry name" value="WH-like_DNA-bd_sf"/>
</dbReference>
<dbReference type="CDD" id="cd24074">
    <property type="entry name" value="ASKHA_ATPase_ROK_Mlc"/>
    <property type="match status" value="1"/>
</dbReference>
<dbReference type="PANTHER" id="PTHR18964:SF149">
    <property type="entry name" value="BIFUNCTIONAL UDP-N-ACETYLGLUCOSAMINE 2-EPIMERASE_N-ACETYLMANNOSAMINE KINASE"/>
    <property type="match status" value="1"/>
</dbReference>
<evidence type="ECO:0000313" key="9">
    <source>
        <dbReference type="Proteomes" id="UP000373449"/>
    </source>
</evidence>
<dbReference type="GO" id="GO:0006355">
    <property type="term" value="P:regulation of DNA-templated transcription"/>
    <property type="evidence" value="ECO:0007669"/>
    <property type="project" value="UniProtKB-ARBA"/>
</dbReference>
<dbReference type="GO" id="GO:0006351">
    <property type="term" value="P:DNA-templated transcription"/>
    <property type="evidence" value="ECO:0007669"/>
    <property type="project" value="TreeGrafter"/>
</dbReference>